<dbReference type="RefSeq" id="WP_073108233.1">
    <property type="nucleotide sequence ID" value="NZ_FQZY01000020.1"/>
</dbReference>
<gene>
    <name evidence="1" type="ORF">SAMN02745243_01634</name>
</gene>
<dbReference type="STRING" id="1121950.SAMN02745243_01634"/>
<dbReference type="Proteomes" id="UP000184301">
    <property type="component" value="Unassembled WGS sequence"/>
</dbReference>
<organism evidence="1 2">
    <name type="scientific">Hespellia stercorisuis DSM 15480</name>
    <dbReference type="NCBI Taxonomy" id="1121950"/>
    <lineage>
        <taxon>Bacteria</taxon>
        <taxon>Bacillati</taxon>
        <taxon>Bacillota</taxon>
        <taxon>Clostridia</taxon>
        <taxon>Lachnospirales</taxon>
        <taxon>Lachnospiraceae</taxon>
        <taxon>Hespellia</taxon>
    </lineage>
</organism>
<evidence type="ECO:0000313" key="2">
    <source>
        <dbReference type="Proteomes" id="UP000184301"/>
    </source>
</evidence>
<dbReference type="AlphaFoldDB" id="A0A1M6MX02"/>
<accession>A0A1M6MX02</accession>
<dbReference type="EMBL" id="FQZY01000020">
    <property type="protein sequence ID" value="SHJ87939.1"/>
    <property type="molecule type" value="Genomic_DNA"/>
</dbReference>
<proteinExistence type="predicted"/>
<keyword evidence="2" id="KW-1185">Reference proteome</keyword>
<sequence>MSNLLTNFIILILGKDGKTMMAMLWAQEIMNADTTEEAKALYNRVPRLLKEKVKKILINSGFEELTTE</sequence>
<reference evidence="1 2" key="1">
    <citation type="submission" date="2016-11" db="EMBL/GenBank/DDBJ databases">
        <authorList>
            <person name="Jaros S."/>
            <person name="Januszkiewicz K."/>
            <person name="Wedrychowicz H."/>
        </authorList>
    </citation>
    <scope>NUCLEOTIDE SEQUENCE [LARGE SCALE GENOMIC DNA]</scope>
    <source>
        <strain evidence="1 2">DSM 15480</strain>
    </source>
</reference>
<name>A0A1M6MX02_9FIRM</name>
<evidence type="ECO:0000313" key="1">
    <source>
        <dbReference type="EMBL" id="SHJ87939.1"/>
    </source>
</evidence>
<protein>
    <submittedName>
        <fullName evidence="1">Uncharacterized protein</fullName>
    </submittedName>
</protein>
<dbReference type="OrthoDB" id="2062426at2"/>